<dbReference type="AlphaFoldDB" id="A0A6N8DHJ7"/>
<accession>A0A6N8DHJ7</accession>
<gene>
    <name evidence="2" type="ORF">GJ654_01225</name>
</gene>
<organism evidence="2 3">
    <name type="scientific">Rhodoblastus acidophilus</name>
    <name type="common">Rhodopseudomonas acidophila</name>
    <dbReference type="NCBI Taxonomy" id="1074"/>
    <lineage>
        <taxon>Bacteria</taxon>
        <taxon>Pseudomonadati</taxon>
        <taxon>Pseudomonadota</taxon>
        <taxon>Alphaproteobacteria</taxon>
        <taxon>Hyphomicrobiales</taxon>
        <taxon>Rhodoblastaceae</taxon>
        <taxon>Rhodoblastus</taxon>
    </lineage>
</organism>
<dbReference type="RefSeq" id="WP_155444267.1">
    <property type="nucleotide sequence ID" value="NZ_JAOQNR010000001.1"/>
</dbReference>
<evidence type="ECO:0000313" key="3">
    <source>
        <dbReference type="Proteomes" id="UP000439113"/>
    </source>
</evidence>
<dbReference type="InterPro" id="IPR027417">
    <property type="entry name" value="P-loop_NTPase"/>
</dbReference>
<evidence type="ECO:0000313" key="2">
    <source>
        <dbReference type="EMBL" id="MTV29608.1"/>
    </source>
</evidence>
<feature type="domain" description="ATPase AAA-type core" evidence="1">
    <location>
        <begin position="284"/>
        <end position="389"/>
    </location>
</feature>
<reference evidence="2 3" key="1">
    <citation type="submission" date="2019-11" db="EMBL/GenBank/DDBJ databases">
        <title>Whole-genome sequence of a Rhodoblastus acidophilus DSM 142.</title>
        <authorList>
            <person name="Kyndt J.A."/>
            <person name="Meyer T.E."/>
        </authorList>
    </citation>
    <scope>NUCLEOTIDE SEQUENCE [LARGE SCALE GENOMIC DNA]</scope>
    <source>
        <strain evidence="2 3">DSM 142</strain>
    </source>
</reference>
<proteinExistence type="predicted"/>
<dbReference type="InterPro" id="IPR051396">
    <property type="entry name" value="Bact_Antivir_Def_Nuclease"/>
</dbReference>
<dbReference type="InterPro" id="IPR003959">
    <property type="entry name" value="ATPase_AAA_core"/>
</dbReference>
<evidence type="ECO:0000259" key="1">
    <source>
        <dbReference type="Pfam" id="PF13304"/>
    </source>
</evidence>
<dbReference type="PANTHER" id="PTHR43581:SF4">
    <property type="entry name" value="ATP_GTP PHOSPHATASE"/>
    <property type="match status" value="1"/>
</dbReference>
<name>A0A6N8DHJ7_RHOAC</name>
<dbReference type="SUPFAM" id="SSF52540">
    <property type="entry name" value="P-loop containing nucleoside triphosphate hydrolases"/>
    <property type="match status" value="1"/>
</dbReference>
<comment type="caution">
    <text evidence="2">The sequence shown here is derived from an EMBL/GenBank/DDBJ whole genome shotgun (WGS) entry which is preliminary data.</text>
</comment>
<dbReference type="EMBL" id="WNKS01000001">
    <property type="protein sequence ID" value="MTV29608.1"/>
    <property type="molecule type" value="Genomic_DNA"/>
</dbReference>
<sequence length="471" mass="52850">MTIINRLVSRSHKIGTAIRFRELKAAMLEFEIKNLGKVGRGHVKLAPLTIFVGKNNTGKSYAATSVWCLSNLSPILNTKDARTKRPKWFTEFSEFTASENDRELVITSEKLGEVASYLNELFRRSAPAFFSKVFAYEGFRDAYLNVICSEFKPFAIRVSTVSEKARIGHEFDERVVQFVAEGGAKLFEAVFPSFLWKESSIATDIIFGHIVQLAIQGEVDFIPQRSTYIPAARTGLMLALGSLASDSLGSKENSSSRELPLPFQQFLREMVRPNFSDRPSQKNKLSAWLDDNVIGGAIEAQRRQGTPDYKYKPRGSDVELPLYATSSMITELAPFCVALRSDVRGRHLILEEPEAHLHLEAQREMARAIGRMVSSGAQVTLTTHSDTFMQQINNLISLYKHPQQTKLLKRFGYNKADLIDPLKIAVYEFIASDDGTEIHKLECTPAGFVVKSLNDTLVALAKETVEIRENQ</sequence>
<dbReference type="Gene3D" id="3.40.50.300">
    <property type="entry name" value="P-loop containing nucleotide triphosphate hydrolases"/>
    <property type="match status" value="1"/>
</dbReference>
<dbReference type="GO" id="GO:0005524">
    <property type="term" value="F:ATP binding"/>
    <property type="evidence" value="ECO:0007669"/>
    <property type="project" value="InterPro"/>
</dbReference>
<dbReference type="GO" id="GO:0016887">
    <property type="term" value="F:ATP hydrolysis activity"/>
    <property type="evidence" value="ECO:0007669"/>
    <property type="project" value="InterPro"/>
</dbReference>
<dbReference type="Proteomes" id="UP000439113">
    <property type="component" value="Unassembled WGS sequence"/>
</dbReference>
<dbReference type="Pfam" id="PF13304">
    <property type="entry name" value="AAA_21"/>
    <property type="match status" value="1"/>
</dbReference>
<dbReference type="PANTHER" id="PTHR43581">
    <property type="entry name" value="ATP/GTP PHOSPHATASE"/>
    <property type="match status" value="1"/>
</dbReference>
<dbReference type="OrthoDB" id="3322489at2"/>
<protein>
    <submittedName>
        <fullName evidence="2">AAA family ATPase</fullName>
    </submittedName>
</protein>